<keyword evidence="2" id="KW-1003">Cell membrane</keyword>
<dbReference type="PANTHER" id="PTHR45772:SF3">
    <property type="entry name" value="ABC TRANSPORTER ATP-BINDING PROTEIN"/>
    <property type="match status" value="1"/>
</dbReference>
<evidence type="ECO:0000313" key="6">
    <source>
        <dbReference type="EMBL" id="PRC93717.1"/>
    </source>
</evidence>
<evidence type="ECO:0000256" key="2">
    <source>
        <dbReference type="ARBA" id="ARBA00022475"/>
    </source>
</evidence>
<dbReference type="AlphaFoldDB" id="A0A2S9H178"/>
<dbReference type="Pfam" id="PF12399">
    <property type="entry name" value="BCA_ABC_TP_C"/>
    <property type="match status" value="1"/>
</dbReference>
<dbReference type="Gene3D" id="3.40.50.300">
    <property type="entry name" value="P-loop containing nucleotide triphosphate hydrolases"/>
    <property type="match status" value="1"/>
</dbReference>
<dbReference type="InterPro" id="IPR017871">
    <property type="entry name" value="ABC_transporter-like_CS"/>
</dbReference>
<dbReference type="PROSITE" id="PS50893">
    <property type="entry name" value="ABC_TRANSPORTER_2"/>
    <property type="match status" value="1"/>
</dbReference>
<comment type="caution">
    <text evidence="6">The sequence shown here is derived from an EMBL/GenBank/DDBJ whole genome shotgun (WGS) entry which is preliminary data.</text>
</comment>
<evidence type="ECO:0000256" key="4">
    <source>
        <dbReference type="ARBA" id="ARBA00022840"/>
    </source>
</evidence>
<evidence type="ECO:0000313" key="7">
    <source>
        <dbReference type="Proteomes" id="UP000237839"/>
    </source>
</evidence>
<dbReference type="InterPro" id="IPR027417">
    <property type="entry name" value="P-loop_NTPase"/>
</dbReference>
<dbReference type="SUPFAM" id="SSF52540">
    <property type="entry name" value="P-loop containing nucleoside triphosphate hydrolases"/>
    <property type="match status" value="1"/>
</dbReference>
<dbReference type="OrthoDB" id="9781337at2"/>
<dbReference type="Pfam" id="PF00005">
    <property type="entry name" value="ABC_tran"/>
    <property type="match status" value="1"/>
</dbReference>
<dbReference type="Proteomes" id="UP000237839">
    <property type="component" value="Unassembled WGS sequence"/>
</dbReference>
<dbReference type="PROSITE" id="PS00211">
    <property type="entry name" value="ABC_TRANSPORTER_1"/>
    <property type="match status" value="1"/>
</dbReference>
<dbReference type="InterPro" id="IPR032823">
    <property type="entry name" value="BCA_ABC_TP_C"/>
</dbReference>
<dbReference type="GO" id="GO:0005524">
    <property type="term" value="F:ATP binding"/>
    <property type="evidence" value="ECO:0007669"/>
    <property type="project" value="UniProtKB-KW"/>
</dbReference>
<dbReference type="EMBL" id="PUGF01000006">
    <property type="protein sequence ID" value="PRC93717.1"/>
    <property type="molecule type" value="Genomic_DNA"/>
</dbReference>
<protein>
    <submittedName>
        <fullName evidence="6">ABC-type branched-chain amino acid transport systems ATPase component</fullName>
    </submittedName>
</protein>
<gene>
    <name evidence="6" type="ORF">S2091_1718</name>
</gene>
<dbReference type="CDD" id="cd03219">
    <property type="entry name" value="ABC_Mj1267_LivG_branched"/>
    <property type="match status" value="1"/>
</dbReference>
<reference evidence="6 7" key="1">
    <citation type="submission" date="2018-02" db="EMBL/GenBank/DDBJ databases">
        <title>Solimicrobium silvestre gen. nov., sp. nov., isolated from alpine forest soil.</title>
        <authorList>
            <person name="Margesin R."/>
            <person name="Albuquerque L."/>
            <person name="Zhang D.-C."/>
            <person name="Froufe H.J.C."/>
            <person name="Severino R."/>
            <person name="Roxo I."/>
            <person name="Egas C."/>
            <person name="Da Costa M.S."/>
        </authorList>
    </citation>
    <scope>NUCLEOTIDE SEQUENCE [LARGE SCALE GENOMIC DNA]</scope>
    <source>
        <strain evidence="6 7">S20-91</strain>
    </source>
</reference>
<dbReference type="RefSeq" id="WP_105531373.1">
    <property type="nucleotide sequence ID" value="NZ_PUGF01000006.1"/>
</dbReference>
<keyword evidence="1" id="KW-0813">Transport</keyword>
<evidence type="ECO:0000259" key="5">
    <source>
        <dbReference type="PROSITE" id="PS50893"/>
    </source>
</evidence>
<name>A0A2S9H178_9BURK</name>
<dbReference type="PANTHER" id="PTHR45772">
    <property type="entry name" value="CONSERVED COMPONENT OF ABC TRANSPORTER FOR NATURAL AMINO ACIDS-RELATED"/>
    <property type="match status" value="1"/>
</dbReference>
<dbReference type="InterPro" id="IPR003439">
    <property type="entry name" value="ABC_transporter-like_ATP-bd"/>
</dbReference>
<keyword evidence="2" id="KW-0472">Membrane</keyword>
<keyword evidence="3" id="KW-0547">Nucleotide-binding</keyword>
<sequence>MKPILQAINVSKHYGKFTAVNDITLDILPGTIHSVIGPNGAGKTTLFHTLTGTVPISAGSILLNGEEVAHLPAYKRVSKGLARSFQVTNLFPNLSVTENLRLAAQGRYFAQALNPWRRVESLNLAGDIASQLIEQLQLQHFSQRAAGELSHGQQRRLEVGMAMAGQPKVIFLDEPTSGMGVDDIAEMKQFIHGLRVQYTVLLIEHNMDIVMDISDQITVMQQGQILAAGKPEQIRNNELVRRAYLGSMITGGKS</sequence>
<keyword evidence="4" id="KW-0067">ATP-binding</keyword>
<keyword evidence="7" id="KW-1185">Reference proteome</keyword>
<dbReference type="InterPro" id="IPR051120">
    <property type="entry name" value="ABC_AA/LPS_Transport"/>
</dbReference>
<proteinExistence type="predicted"/>
<evidence type="ECO:0000256" key="3">
    <source>
        <dbReference type="ARBA" id="ARBA00022741"/>
    </source>
</evidence>
<dbReference type="GO" id="GO:0005886">
    <property type="term" value="C:plasma membrane"/>
    <property type="evidence" value="ECO:0007669"/>
    <property type="project" value="TreeGrafter"/>
</dbReference>
<dbReference type="GO" id="GO:0016887">
    <property type="term" value="F:ATP hydrolysis activity"/>
    <property type="evidence" value="ECO:0007669"/>
    <property type="project" value="InterPro"/>
</dbReference>
<feature type="domain" description="ABC transporter" evidence="5">
    <location>
        <begin position="5"/>
        <end position="247"/>
    </location>
</feature>
<dbReference type="InterPro" id="IPR003593">
    <property type="entry name" value="AAA+_ATPase"/>
</dbReference>
<organism evidence="6 7">
    <name type="scientific">Solimicrobium silvestre</name>
    <dbReference type="NCBI Taxonomy" id="2099400"/>
    <lineage>
        <taxon>Bacteria</taxon>
        <taxon>Pseudomonadati</taxon>
        <taxon>Pseudomonadota</taxon>
        <taxon>Betaproteobacteria</taxon>
        <taxon>Burkholderiales</taxon>
        <taxon>Oxalobacteraceae</taxon>
        <taxon>Solimicrobium</taxon>
    </lineage>
</organism>
<accession>A0A2S9H178</accession>
<dbReference type="SMART" id="SM00382">
    <property type="entry name" value="AAA"/>
    <property type="match status" value="1"/>
</dbReference>
<evidence type="ECO:0000256" key="1">
    <source>
        <dbReference type="ARBA" id="ARBA00022448"/>
    </source>
</evidence>